<dbReference type="AlphaFoldDB" id="A0A7S3XG01"/>
<dbReference type="InterPro" id="IPR008978">
    <property type="entry name" value="HSP20-like_chaperone"/>
</dbReference>
<reference evidence="5" key="1">
    <citation type="submission" date="2021-01" db="EMBL/GenBank/DDBJ databases">
        <authorList>
            <person name="Corre E."/>
            <person name="Pelletier E."/>
            <person name="Niang G."/>
            <person name="Scheremetjew M."/>
            <person name="Finn R."/>
            <person name="Kale V."/>
            <person name="Holt S."/>
            <person name="Cochrane G."/>
            <person name="Meng A."/>
            <person name="Brown T."/>
            <person name="Cohen L."/>
        </authorList>
    </citation>
    <scope>NUCLEOTIDE SEQUENCE</scope>
    <source>
        <strain evidence="5">CCMP1897</strain>
    </source>
</reference>
<proteinExistence type="inferred from homology"/>
<feature type="domain" description="SHSP" evidence="4">
    <location>
        <begin position="100"/>
        <end position="209"/>
    </location>
</feature>
<organism evidence="5">
    <name type="scientific">Picocystis salinarum</name>
    <dbReference type="NCBI Taxonomy" id="88271"/>
    <lineage>
        <taxon>Eukaryota</taxon>
        <taxon>Viridiplantae</taxon>
        <taxon>Chlorophyta</taxon>
        <taxon>Picocystophyceae</taxon>
        <taxon>Picocystales</taxon>
        <taxon>Picocystaceae</taxon>
        <taxon>Picocystis</taxon>
    </lineage>
</organism>
<evidence type="ECO:0000256" key="1">
    <source>
        <dbReference type="PROSITE-ProRule" id="PRU00285"/>
    </source>
</evidence>
<dbReference type="Pfam" id="PF00011">
    <property type="entry name" value="HSP20"/>
    <property type="match status" value="1"/>
</dbReference>
<gene>
    <name evidence="5" type="ORF">PSAL00342_LOCUS5870</name>
</gene>
<comment type="similarity">
    <text evidence="1 2">Belongs to the small heat shock protein (HSP20) family.</text>
</comment>
<feature type="compositionally biased region" description="Basic and acidic residues" evidence="3">
    <location>
        <begin position="57"/>
        <end position="72"/>
    </location>
</feature>
<dbReference type="EMBL" id="HBIS01006483">
    <property type="protein sequence ID" value="CAE0612035.1"/>
    <property type="molecule type" value="Transcribed_RNA"/>
</dbReference>
<dbReference type="SUPFAM" id="SSF49764">
    <property type="entry name" value="HSP20-like chaperones"/>
    <property type="match status" value="1"/>
</dbReference>
<evidence type="ECO:0000256" key="3">
    <source>
        <dbReference type="SAM" id="MobiDB-lite"/>
    </source>
</evidence>
<accession>A0A7S3XG01</accession>
<dbReference type="PROSITE" id="PS01031">
    <property type="entry name" value="SHSP"/>
    <property type="match status" value="1"/>
</dbReference>
<evidence type="ECO:0000259" key="4">
    <source>
        <dbReference type="PROSITE" id="PS01031"/>
    </source>
</evidence>
<evidence type="ECO:0000256" key="2">
    <source>
        <dbReference type="RuleBase" id="RU003616"/>
    </source>
</evidence>
<evidence type="ECO:0000313" key="5">
    <source>
        <dbReference type="EMBL" id="CAE0612035.1"/>
    </source>
</evidence>
<dbReference type="InterPro" id="IPR002068">
    <property type="entry name" value="A-crystallin/Hsp20_dom"/>
</dbReference>
<sequence length="209" mass="23109">MCCSREPPERNVCVSHMKGLVPIESAGGVSHNVPVRIQLRHQRETSFDSESSTTDDSPGKKAKVDENGKDTEQATGTGHRGSSKRMSAEEATVVESFWSSTVSNKWWPFDQVVENARTYCAASFAPGIGPGDIQVDVDGTTLHIEVQDNWDVELLGGDRDHMAKVENTKLHLYRTFELPLDVDSNAMYGNLIDGIFTLVMPKKVREASR</sequence>
<name>A0A7S3XG01_9CHLO</name>
<protein>
    <recommendedName>
        <fullName evidence="4">SHSP domain-containing protein</fullName>
    </recommendedName>
</protein>
<dbReference type="Gene3D" id="2.60.40.790">
    <property type="match status" value="1"/>
</dbReference>
<dbReference type="CDD" id="cd06464">
    <property type="entry name" value="ACD_sHsps-like"/>
    <property type="match status" value="1"/>
</dbReference>
<feature type="region of interest" description="Disordered" evidence="3">
    <location>
        <begin position="41"/>
        <end position="88"/>
    </location>
</feature>